<sequence>MSSDDRAGNDVAAQEVAALRELMTAHHLVPSVPARYAATPQDTERLLARILVAAEAEEIGAVPVPLPVRRRPRAWQLGAAAAAAVAIVVGYQAAVVPQATAGAPVALTYSAGDPAAVASGRAPSARSALTDLASTARAQPAQDRPGSVQYVASAGWYLEVDGAEVSVTALFPTITQLWIAPDGSARQTQRRGAPLDVDGHLSTTAIESAAGLLSTDELPAASLDATLTDRLPRDPAALQTELLQQAAGLPCAQDDSWRAMCLVGSVLSVLEQHAAPDDLTAAMWTVLADEPGVRYLGSTTDRAGRPGVAVAIPPATGDPDATVRVLIVSPSTGELLGTENVTLRSEALRIDTPTVTEFTTMTTSSWVRAVGQTR</sequence>
<evidence type="ECO:0000313" key="1">
    <source>
        <dbReference type="EMBL" id="RYV52993.1"/>
    </source>
</evidence>
<dbReference type="OrthoDB" id="4826417at2"/>
<dbReference type="Proteomes" id="UP000293764">
    <property type="component" value="Unassembled WGS sequence"/>
</dbReference>
<dbReference type="EMBL" id="SDWW01000001">
    <property type="protein sequence ID" value="RYV52993.1"/>
    <property type="molecule type" value="Genomic_DNA"/>
</dbReference>
<keyword evidence="2" id="KW-1185">Reference proteome</keyword>
<gene>
    <name evidence="1" type="ORF">EUA98_00425</name>
</gene>
<dbReference type="NCBIfam" id="NF038083">
    <property type="entry name" value="CU044_5270_fam"/>
    <property type="match status" value="1"/>
</dbReference>
<dbReference type="AlphaFoldDB" id="A0A4Q5N5V4"/>
<organism evidence="1 2">
    <name type="scientific">Pengzhenrongella frigida</name>
    <dbReference type="NCBI Taxonomy" id="1259133"/>
    <lineage>
        <taxon>Bacteria</taxon>
        <taxon>Bacillati</taxon>
        <taxon>Actinomycetota</taxon>
        <taxon>Actinomycetes</taxon>
        <taxon>Micrococcales</taxon>
        <taxon>Pengzhenrongella</taxon>
    </lineage>
</organism>
<comment type="caution">
    <text evidence="1">The sequence shown here is derived from an EMBL/GenBank/DDBJ whole genome shotgun (WGS) entry which is preliminary data.</text>
</comment>
<name>A0A4Q5N5V4_9MICO</name>
<proteinExistence type="predicted"/>
<evidence type="ECO:0000313" key="2">
    <source>
        <dbReference type="Proteomes" id="UP000293764"/>
    </source>
</evidence>
<protein>
    <submittedName>
        <fullName evidence="1">Uncharacterized protein</fullName>
    </submittedName>
</protein>
<accession>A0A4Q5N5V4</accession>
<reference evidence="1 2" key="1">
    <citation type="submission" date="2019-01" db="EMBL/GenBank/DDBJ databases">
        <title>Novel species of Cellulomonas.</title>
        <authorList>
            <person name="Liu Q."/>
            <person name="Xin Y.-H."/>
        </authorList>
    </citation>
    <scope>NUCLEOTIDE SEQUENCE [LARGE SCALE GENOMIC DNA]</scope>
    <source>
        <strain evidence="1 2">HLT2-17</strain>
    </source>
</reference>
<dbReference type="InterPro" id="IPR047789">
    <property type="entry name" value="CU044_5270-like"/>
</dbReference>
<dbReference type="RefSeq" id="WP_130100692.1">
    <property type="nucleotide sequence ID" value="NZ_SDWW01000001.1"/>
</dbReference>